<name>A0A0F9ETS6_9ZZZZ</name>
<dbReference type="EMBL" id="LAZR01033342">
    <property type="protein sequence ID" value="KKL48360.1"/>
    <property type="molecule type" value="Genomic_DNA"/>
</dbReference>
<protein>
    <submittedName>
        <fullName evidence="1">Uncharacterized protein</fullName>
    </submittedName>
</protein>
<organism evidence="1">
    <name type="scientific">marine sediment metagenome</name>
    <dbReference type="NCBI Taxonomy" id="412755"/>
    <lineage>
        <taxon>unclassified sequences</taxon>
        <taxon>metagenomes</taxon>
        <taxon>ecological metagenomes</taxon>
    </lineage>
</organism>
<feature type="non-terminal residue" evidence="1">
    <location>
        <position position="249"/>
    </location>
</feature>
<reference evidence="1" key="1">
    <citation type="journal article" date="2015" name="Nature">
        <title>Complex archaea that bridge the gap between prokaryotes and eukaryotes.</title>
        <authorList>
            <person name="Spang A."/>
            <person name="Saw J.H."/>
            <person name="Jorgensen S.L."/>
            <person name="Zaremba-Niedzwiedzka K."/>
            <person name="Martijn J."/>
            <person name="Lind A.E."/>
            <person name="van Eijk R."/>
            <person name="Schleper C."/>
            <person name="Guy L."/>
            <person name="Ettema T.J."/>
        </authorList>
    </citation>
    <scope>NUCLEOTIDE SEQUENCE</scope>
</reference>
<dbReference type="AlphaFoldDB" id="A0A0F9ETS6"/>
<sequence length="249" mass="27269">MAAMSVTIGGVSVSYEKGTMNIDHIIEERSTATFVVPDKAGTASYPKWTPVIISDDSGVLFSGVVDYPEEVPLSPDGGLYHTINCIDWNYLADKRLVVKAYSGQTYGFIMNDIMTDYLVAEGVTEGLIQTGPTLGVVIFNYVTVTEAYNALQELTGYVWRIDSDKKLYGVDRSTYAATWNLDNVVYRPIKGTAHITTENPFYRNTQYVKGGMGLTVEQTEVFIGDGTLQSFALGYPCALVPTSITDSVL</sequence>
<proteinExistence type="predicted"/>
<accession>A0A0F9ETS6</accession>
<comment type="caution">
    <text evidence="1">The sequence shown here is derived from an EMBL/GenBank/DDBJ whole genome shotgun (WGS) entry which is preliminary data.</text>
</comment>
<evidence type="ECO:0000313" key="1">
    <source>
        <dbReference type="EMBL" id="KKL48360.1"/>
    </source>
</evidence>
<gene>
    <name evidence="1" type="ORF">LCGC14_2326300</name>
</gene>